<sequence length="147" mass="16729">MLIKALEYLEDSQIREDCRDQEVSYRHPRKGAWAFSTKDQGYTVSDCTAEGVKAVVMLQNIPGFPRMLSDERIHDAIDILLTMQNASGGCSSYEPTRGSEYMEYLNAAEVFGRIMVEYDYPECTTACVTALSLFTQHYPNYRKDDIA</sequence>
<keyword evidence="2" id="KW-0677">Repeat</keyword>
<gene>
    <name evidence="5" type="primary">ERG7_2</name>
    <name evidence="5" type="ORF">LTR16_011809</name>
</gene>
<dbReference type="Pfam" id="PF13243">
    <property type="entry name" value="SQHop_cyclase_C"/>
    <property type="match status" value="1"/>
</dbReference>
<evidence type="ECO:0000256" key="1">
    <source>
        <dbReference type="ARBA" id="ARBA00009755"/>
    </source>
</evidence>
<proteinExistence type="inferred from homology"/>
<keyword evidence="3" id="KW-0752">Steroid biosynthesis</keyword>
<organism evidence="5 6">
    <name type="scientific">Cryomyces antarcticus</name>
    <dbReference type="NCBI Taxonomy" id="329879"/>
    <lineage>
        <taxon>Eukaryota</taxon>
        <taxon>Fungi</taxon>
        <taxon>Dikarya</taxon>
        <taxon>Ascomycota</taxon>
        <taxon>Pezizomycotina</taxon>
        <taxon>Dothideomycetes</taxon>
        <taxon>Dothideomycetes incertae sedis</taxon>
        <taxon>Cryomyces</taxon>
    </lineage>
</organism>
<evidence type="ECO:0000313" key="6">
    <source>
        <dbReference type="Proteomes" id="UP001357485"/>
    </source>
</evidence>
<keyword evidence="6" id="KW-1185">Reference proteome</keyword>
<reference evidence="5 6" key="1">
    <citation type="submission" date="2023-08" db="EMBL/GenBank/DDBJ databases">
        <title>Black Yeasts Isolated from many extreme environments.</title>
        <authorList>
            <person name="Coleine C."/>
            <person name="Stajich J.E."/>
            <person name="Selbmann L."/>
        </authorList>
    </citation>
    <scope>NUCLEOTIDE SEQUENCE [LARGE SCALE GENOMIC DNA]</scope>
    <source>
        <strain evidence="5 6">CCFEE 536</strain>
    </source>
</reference>
<feature type="domain" description="Squalene cyclase C-terminal" evidence="4">
    <location>
        <begin position="2"/>
        <end position="136"/>
    </location>
</feature>
<dbReference type="EMBL" id="JAVRRA010003798">
    <property type="protein sequence ID" value="KAK5276052.1"/>
    <property type="molecule type" value="Genomic_DNA"/>
</dbReference>
<dbReference type="EC" id="5.4.99.7" evidence="5"/>
<name>A0ABR0M117_9PEZI</name>
<dbReference type="GO" id="GO:0000250">
    <property type="term" value="F:lanosterol synthase activity"/>
    <property type="evidence" value="ECO:0007669"/>
    <property type="project" value="UniProtKB-EC"/>
</dbReference>
<protein>
    <submittedName>
        <fullName evidence="5">Lanosterol synthase (Oxidosqualene--lanosterol cyclase)</fullName>
        <ecNumber evidence="5">5.4.99.7</ecNumber>
    </submittedName>
</protein>
<keyword evidence="3" id="KW-0443">Lipid metabolism</keyword>
<dbReference type="PANTHER" id="PTHR11764">
    <property type="entry name" value="TERPENE CYCLASE/MUTASE FAMILY MEMBER"/>
    <property type="match status" value="1"/>
</dbReference>
<comment type="similarity">
    <text evidence="1">Belongs to the terpene cyclase/mutase family.</text>
</comment>
<dbReference type="Proteomes" id="UP001357485">
    <property type="component" value="Unassembled WGS sequence"/>
</dbReference>
<feature type="non-terminal residue" evidence="5">
    <location>
        <position position="147"/>
    </location>
</feature>
<dbReference type="InterPro" id="IPR032696">
    <property type="entry name" value="SQ_cyclase_C"/>
</dbReference>
<accession>A0ABR0M117</accession>
<evidence type="ECO:0000256" key="2">
    <source>
        <dbReference type="ARBA" id="ARBA00022737"/>
    </source>
</evidence>
<keyword evidence="5" id="KW-0413">Isomerase</keyword>
<comment type="caution">
    <text evidence="5">The sequence shown here is derived from an EMBL/GenBank/DDBJ whole genome shotgun (WGS) entry which is preliminary data.</text>
</comment>
<dbReference type="SUPFAM" id="SSF48239">
    <property type="entry name" value="Terpenoid cyclases/Protein prenyltransferases"/>
    <property type="match status" value="1"/>
</dbReference>
<evidence type="ECO:0000256" key="3">
    <source>
        <dbReference type="ARBA" id="ARBA00022955"/>
    </source>
</evidence>
<evidence type="ECO:0000313" key="5">
    <source>
        <dbReference type="EMBL" id="KAK5276052.1"/>
    </source>
</evidence>
<keyword evidence="3" id="KW-0444">Lipid biosynthesis</keyword>
<evidence type="ECO:0000259" key="4">
    <source>
        <dbReference type="Pfam" id="PF13243"/>
    </source>
</evidence>
<dbReference type="PANTHER" id="PTHR11764:SF20">
    <property type="entry name" value="LANOSTEROL SYNTHASE"/>
    <property type="match status" value="1"/>
</dbReference>
<dbReference type="InterPro" id="IPR018333">
    <property type="entry name" value="Squalene_cyclase"/>
</dbReference>
<dbReference type="Gene3D" id="1.50.10.20">
    <property type="match status" value="1"/>
</dbReference>
<dbReference type="InterPro" id="IPR008930">
    <property type="entry name" value="Terpenoid_cyclase/PrenylTrfase"/>
</dbReference>